<protein>
    <recommendedName>
        <fullName evidence="3">Secreted protein</fullName>
    </recommendedName>
</protein>
<organism evidence="1 2">
    <name type="scientific">Caerostris extrusa</name>
    <name type="common">Bark spider</name>
    <name type="synonym">Caerostris bankana</name>
    <dbReference type="NCBI Taxonomy" id="172846"/>
    <lineage>
        <taxon>Eukaryota</taxon>
        <taxon>Metazoa</taxon>
        <taxon>Ecdysozoa</taxon>
        <taxon>Arthropoda</taxon>
        <taxon>Chelicerata</taxon>
        <taxon>Arachnida</taxon>
        <taxon>Araneae</taxon>
        <taxon>Araneomorphae</taxon>
        <taxon>Entelegynae</taxon>
        <taxon>Araneoidea</taxon>
        <taxon>Araneidae</taxon>
        <taxon>Caerostris</taxon>
    </lineage>
</organism>
<dbReference type="AlphaFoldDB" id="A0AAV4PKJ8"/>
<gene>
    <name evidence="1" type="ORF">CEXT_332921</name>
</gene>
<sequence length="86" mass="9972">MSGQSVGLLLLSAEMVTRERSKDSICLAASWTAHHSSWCFFPRPESSERGCRYRFLSPQAGKSHRQKYEVIRFVDIRVEEFQVYSN</sequence>
<evidence type="ECO:0008006" key="3">
    <source>
        <dbReference type="Google" id="ProtNLM"/>
    </source>
</evidence>
<dbReference type="Proteomes" id="UP001054945">
    <property type="component" value="Unassembled WGS sequence"/>
</dbReference>
<dbReference type="EMBL" id="BPLR01004750">
    <property type="protein sequence ID" value="GIX97189.1"/>
    <property type="molecule type" value="Genomic_DNA"/>
</dbReference>
<proteinExistence type="predicted"/>
<comment type="caution">
    <text evidence="1">The sequence shown here is derived from an EMBL/GenBank/DDBJ whole genome shotgun (WGS) entry which is preliminary data.</text>
</comment>
<evidence type="ECO:0000313" key="1">
    <source>
        <dbReference type="EMBL" id="GIX97189.1"/>
    </source>
</evidence>
<accession>A0AAV4PKJ8</accession>
<keyword evidence="2" id="KW-1185">Reference proteome</keyword>
<reference evidence="1 2" key="1">
    <citation type="submission" date="2021-06" db="EMBL/GenBank/DDBJ databases">
        <title>Caerostris extrusa draft genome.</title>
        <authorList>
            <person name="Kono N."/>
            <person name="Arakawa K."/>
        </authorList>
    </citation>
    <scope>NUCLEOTIDE SEQUENCE [LARGE SCALE GENOMIC DNA]</scope>
</reference>
<name>A0AAV4PKJ8_CAEEX</name>
<evidence type="ECO:0000313" key="2">
    <source>
        <dbReference type="Proteomes" id="UP001054945"/>
    </source>
</evidence>